<dbReference type="EMBL" id="JAQQLI010000007">
    <property type="protein sequence ID" value="MDC7785393.1"/>
    <property type="molecule type" value="Genomic_DNA"/>
</dbReference>
<evidence type="ECO:0000256" key="1">
    <source>
        <dbReference type="SAM" id="MobiDB-lite"/>
    </source>
</evidence>
<evidence type="ECO:0000313" key="3">
    <source>
        <dbReference type="EMBL" id="MDC7785393.1"/>
    </source>
</evidence>
<proteinExistence type="predicted"/>
<gene>
    <name evidence="3" type="ORF">PQJ73_06835</name>
</gene>
<reference evidence="3" key="2">
    <citation type="submission" date="2023-02" db="EMBL/GenBank/DDBJ databases">
        <authorList>
            <person name="Rayyan A."/>
            <person name="Meyer T."/>
            <person name="Kyndt J.A."/>
        </authorList>
    </citation>
    <scope>NUCLEOTIDE SEQUENCE</scope>
    <source>
        <strain evidence="3">DSM 9987</strain>
    </source>
</reference>
<protein>
    <submittedName>
        <fullName evidence="3">Uncharacterized protein</fullName>
    </submittedName>
</protein>
<organism evidence="3 4">
    <name type="scientific">Rhodoplanes tepidamans</name>
    <name type="common">Rhodoplanes cryptolactis</name>
    <dbReference type="NCBI Taxonomy" id="200616"/>
    <lineage>
        <taxon>Bacteria</taxon>
        <taxon>Pseudomonadati</taxon>
        <taxon>Pseudomonadota</taxon>
        <taxon>Alphaproteobacteria</taxon>
        <taxon>Hyphomicrobiales</taxon>
        <taxon>Nitrobacteraceae</taxon>
        <taxon>Rhodoplanes</taxon>
    </lineage>
</organism>
<feature type="transmembrane region" description="Helical" evidence="2">
    <location>
        <begin position="54"/>
        <end position="78"/>
    </location>
</feature>
<accession>A0ABT5J732</accession>
<sequence>MDNNPQQKDNSNHTGRAQPEETTAPATFFGQRLVPESPKNEHDRYLEEIKLRKLNTFLTAIGAIIGSLSTALALFALLASQDAARSSRIAATEAKRQADAALADQRAWLGLESVELTDANPLWFDSTGSERNWRLRVKYTVRNSGRSPAREFRLDWKAIVRADNESHLKWRPTQDNVCDNVLVLANIGQAAGDRYMILPGATLSQWDIIKIPIKQEAPFSADIVGCITYRTTIDEAPHQSGITFTLSAPGPSSKYDDIFPSIAIGDPKVVPKDKLQISRVFTAGRVD</sequence>
<dbReference type="Proteomes" id="UP001165652">
    <property type="component" value="Unassembled WGS sequence"/>
</dbReference>
<evidence type="ECO:0000313" key="4">
    <source>
        <dbReference type="Proteomes" id="UP001165652"/>
    </source>
</evidence>
<evidence type="ECO:0000256" key="2">
    <source>
        <dbReference type="SAM" id="Phobius"/>
    </source>
</evidence>
<dbReference type="RefSeq" id="WP_272776239.1">
    <property type="nucleotide sequence ID" value="NZ_JAQQLI010000007.1"/>
</dbReference>
<name>A0ABT5J732_RHOTP</name>
<feature type="region of interest" description="Disordered" evidence="1">
    <location>
        <begin position="1"/>
        <end position="40"/>
    </location>
</feature>
<feature type="compositionally biased region" description="Polar residues" evidence="1">
    <location>
        <begin position="1"/>
        <end position="25"/>
    </location>
</feature>
<keyword evidence="4" id="KW-1185">Reference proteome</keyword>
<keyword evidence="2" id="KW-1133">Transmembrane helix</keyword>
<reference evidence="3" key="1">
    <citation type="journal article" date="2023" name="Microbiol Resour">
        <title>Genome Sequences of Rhodoplanes serenus and Two Thermotolerant Strains, Rhodoplanes tepidamans and 'Rhodoplanes cryptolactis,' Further Refine the Genus.</title>
        <authorList>
            <person name="Rayyan A.A."/>
            <person name="Kyndt J.A."/>
        </authorList>
    </citation>
    <scope>NUCLEOTIDE SEQUENCE</scope>
    <source>
        <strain evidence="3">DSM 9987</strain>
    </source>
</reference>
<keyword evidence="2" id="KW-0812">Transmembrane</keyword>
<keyword evidence="2" id="KW-0472">Membrane</keyword>
<comment type="caution">
    <text evidence="3">The sequence shown here is derived from an EMBL/GenBank/DDBJ whole genome shotgun (WGS) entry which is preliminary data.</text>
</comment>